<evidence type="ECO:0000259" key="2">
    <source>
        <dbReference type="PROSITE" id="PS51480"/>
    </source>
</evidence>
<evidence type="ECO:0000313" key="4">
    <source>
        <dbReference type="Proteomes" id="UP000248646"/>
    </source>
</evidence>
<reference evidence="3 4" key="1">
    <citation type="submission" date="2018-06" db="EMBL/GenBank/DDBJ databases">
        <title>Genomic Encyclopedia of Type Strains, Phase IV (KMG-IV): sequencing the most valuable type-strain genomes for metagenomic binning, comparative biology and taxonomic classification.</title>
        <authorList>
            <person name="Goeker M."/>
        </authorList>
    </citation>
    <scope>NUCLEOTIDE SEQUENCE [LARGE SCALE GENOMIC DNA]</scope>
    <source>
        <strain evidence="3 4">DSM 5</strain>
    </source>
</reference>
<dbReference type="Pfam" id="PF02734">
    <property type="entry name" value="Dak2"/>
    <property type="match status" value="1"/>
</dbReference>
<dbReference type="Gene3D" id="1.25.40.340">
    <property type="match status" value="1"/>
</dbReference>
<dbReference type="InterPro" id="IPR004007">
    <property type="entry name" value="DhaL_dom"/>
</dbReference>
<keyword evidence="4" id="KW-1185">Reference proteome</keyword>
<proteinExistence type="predicted"/>
<dbReference type="GO" id="GO:0008289">
    <property type="term" value="F:lipid binding"/>
    <property type="evidence" value="ECO:0007669"/>
    <property type="project" value="UniProtKB-KW"/>
</dbReference>
<organism evidence="3 4">
    <name type="scientific">Psychrobacillus insolitus</name>
    <dbReference type="NCBI Taxonomy" id="1461"/>
    <lineage>
        <taxon>Bacteria</taxon>
        <taxon>Bacillati</taxon>
        <taxon>Bacillota</taxon>
        <taxon>Bacilli</taxon>
        <taxon>Bacillales</taxon>
        <taxon>Bacillaceae</taxon>
        <taxon>Psychrobacillus</taxon>
    </lineage>
</organism>
<dbReference type="InterPro" id="IPR036117">
    <property type="entry name" value="DhaL_dom_sf"/>
</dbReference>
<comment type="caution">
    <text evidence="3">The sequence shown here is derived from an EMBL/GenBank/DDBJ whole genome shotgun (WGS) entry which is preliminary data.</text>
</comment>
<accession>A0A2W7MGM1</accession>
<dbReference type="InterPro" id="IPR003797">
    <property type="entry name" value="DegV"/>
</dbReference>
<dbReference type="InterPro" id="IPR033470">
    <property type="entry name" value="FakA-like_C"/>
</dbReference>
<evidence type="ECO:0000313" key="3">
    <source>
        <dbReference type="EMBL" id="PZX05586.1"/>
    </source>
</evidence>
<dbReference type="AlphaFoldDB" id="A0A2W7MGM1"/>
<dbReference type="InterPro" id="IPR050270">
    <property type="entry name" value="DegV_domain_contain"/>
</dbReference>
<protein>
    <recommendedName>
        <fullName evidence="2">DhaL domain-containing protein</fullName>
    </recommendedName>
</protein>
<dbReference type="NCBIfam" id="TIGR00762">
    <property type="entry name" value="DegV"/>
    <property type="match status" value="1"/>
</dbReference>
<dbReference type="InterPro" id="IPR048394">
    <property type="entry name" value="FakA-like_M"/>
</dbReference>
<dbReference type="SMART" id="SM01120">
    <property type="entry name" value="Dak2"/>
    <property type="match status" value="1"/>
</dbReference>
<keyword evidence="1" id="KW-0446">Lipid-binding</keyword>
<dbReference type="SUPFAM" id="SSF82549">
    <property type="entry name" value="DAK1/DegV-like"/>
    <property type="match status" value="1"/>
</dbReference>
<dbReference type="InterPro" id="IPR043168">
    <property type="entry name" value="DegV_C"/>
</dbReference>
<dbReference type="Gene3D" id="3.40.50.10170">
    <property type="match status" value="1"/>
</dbReference>
<dbReference type="PANTHER" id="PTHR33434:SF2">
    <property type="entry name" value="FATTY ACID-BINDING PROTEIN TM_1468"/>
    <property type="match status" value="1"/>
</dbReference>
<dbReference type="SMART" id="SM01121">
    <property type="entry name" value="Dak1_2"/>
    <property type="match status" value="1"/>
</dbReference>
<dbReference type="SUPFAM" id="SSF101473">
    <property type="entry name" value="DhaL-like"/>
    <property type="match status" value="1"/>
</dbReference>
<dbReference type="RefSeq" id="WP_170122339.1">
    <property type="nucleotide sequence ID" value="NZ_QKZI01000002.1"/>
</dbReference>
<sequence length="595" mass="65546">MTVQIINSEKLYAAFLAGAREVIKQKNELNKINVFPVADGDTGTNLAFTMHAIIEEARLEDSAKKTMETIAEAALVGARGNSGIIFAQFINGLYMGLDDKEDISVKGFSRSVTNAVTYAHKAISNPVEGTMITVMRDWANSLDDLKDIATDFIEVFSKSMIIAIQSLKDTPKKLKVLKDASVVDSGAKGFVHFLEGFGSFIRTGKTSKSPVEVEKNIIEFTQIHTHDTHDLSHRYCTEALVKGESLDLDRVRMTLNDLGDSLIVAGNENKMRIHIHTNTPADLFRRLKYFGHIIQQKADDMQRQYEAGHARKHKIALVTDSIADLPKDLMDKHQIHMIPLNLIVNESNYLDKLTITPSYLYELMDNADHYPTSSQPTREAAGDFLNFVSTNYDSIIVVTVSKQMSGTFETITKAAEKLQKAGKKIAIIDSKSNSAGQGLVVLKAAEFIEAGKSFEEVVNQTEKVVRNTKIFVHVKTLKYMVRSGRISKITGLVGKLMNLKPVVSIDEEGQGIIIGKALSDSSSEKKMQALVKEIAQTKNITEYSIVHADAEEQASQYAKVFTSLIGREPTYITSISSIVAMNAGVGCVAIAVTTD</sequence>
<dbReference type="GO" id="GO:0006071">
    <property type="term" value="P:glycerol metabolic process"/>
    <property type="evidence" value="ECO:0007669"/>
    <property type="project" value="InterPro"/>
</dbReference>
<dbReference type="GO" id="GO:0004371">
    <property type="term" value="F:glycerone kinase activity"/>
    <property type="evidence" value="ECO:0007669"/>
    <property type="project" value="InterPro"/>
</dbReference>
<gene>
    <name evidence="3" type="ORF">C7437_10238</name>
</gene>
<dbReference type="Pfam" id="PF21645">
    <property type="entry name" value="FakA-like_M"/>
    <property type="match status" value="1"/>
</dbReference>
<dbReference type="Pfam" id="PF02645">
    <property type="entry name" value="DegV"/>
    <property type="match status" value="1"/>
</dbReference>
<evidence type="ECO:0000256" key="1">
    <source>
        <dbReference type="ARBA" id="ARBA00023121"/>
    </source>
</evidence>
<dbReference type="EMBL" id="QKZI01000002">
    <property type="protein sequence ID" value="PZX05586.1"/>
    <property type="molecule type" value="Genomic_DNA"/>
</dbReference>
<dbReference type="Proteomes" id="UP000248646">
    <property type="component" value="Unassembled WGS sequence"/>
</dbReference>
<dbReference type="PANTHER" id="PTHR33434">
    <property type="entry name" value="DEGV DOMAIN-CONTAINING PROTEIN DR_1986-RELATED"/>
    <property type="match status" value="1"/>
</dbReference>
<name>A0A2W7MGM1_9BACI</name>
<dbReference type="Gene3D" id="3.30.1180.10">
    <property type="match status" value="1"/>
</dbReference>
<dbReference type="PROSITE" id="PS51482">
    <property type="entry name" value="DEGV"/>
    <property type="match status" value="1"/>
</dbReference>
<feature type="domain" description="DhaL" evidence="2">
    <location>
        <begin position="9"/>
        <end position="199"/>
    </location>
</feature>
<dbReference type="PROSITE" id="PS51480">
    <property type="entry name" value="DHAL"/>
    <property type="match status" value="1"/>
</dbReference>